<protein>
    <submittedName>
        <fullName evidence="1">Uncharacterized protein</fullName>
    </submittedName>
</protein>
<dbReference type="EMBL" id="GEZM01025136">
    <property type="protein sequence ID" value="JAV87567.1"/>
    <property type="molecule type" value="Transcribed_RNA"/>
</dbReference>
<organism evidence="1">
    <name type="scientific">Photinus pyralis</name>
    <name type="common">Common eastern firefly</name>
    <name type="synonym">Lampyris pyralis</name>
    <dbReference type="NCBI Taxonomy" id="7054"/>
    <lineage>
        <taxon>Eukaryota</taxon>
        <taxon>Metazoa</taxon>
        <taxon>Ecdysozoa</taxon>
        <taxon>Arthropoda</taxon>
        <taxon>Hexapoda</taxon>
        <taxon>Insecta</taxon>
        <taxon>Pterygota</taxon>
        <taxon>Neoptera</taxon>
        <taxon>Endopterygota</taxon>
        <taxon>Coleoptera</taxon>
        <taxon>Polyphaga</taxon>
        <taxon>Elateriformia</taxon>
        <taxon>Elateroidea</taxon>
        <taxon>Lampyridae</taxon>
        <taxon>Lampyrinae</taxon>
        <taxon>Photinus</taxon>
    </lineage>
</organism>
<evidence type="ECO:0000313" key="1">
    <source>
        <dbReference type="EMBL" id="JAV87567.1"/>
    </source>
</evidence>
<dbReference type="RefSeq" id="XP_031346048.1">
    <property type="nucleotide sequence ID" value="XM_031490188.1"/>
</dbReference>
<proteinExistence type="predicted"/>
<dbReference type="KEGG" id="ppyr:116172911"/>
<dbReference type="RefSeq" id="XP_031346049.1">
    <property type="nucleotide sequence ID" value="XM_031490189.1"/>
</dbReference>
<dbReference type="GeneID" id="116172911"/>
<dbReference type="AlphaFoldDB" id="A0A1Y1MW20"/>
<dbReference type="RefSeq" id="XP_031346047.1">
    <property type="nucleotide sequence ID" value="XM_031490187.1"/>
</dbReference>
<name>A0A1Y1MW20_PHOPY</name>
<sequence>MFHELAYLSNHHFNREWADSPDNKITHSKSASGGFDRVNTRAPFKVNRQNSSVVGQKLRDSKWFLHNEINILCAVLESGFVLQKKNEVTEDHRAIALWEPGHERSKSPENITIYTVILHKQNYKFHKCDLLSFWEPGSSLKINNQSDQLHAPNSEEVIRNQVAYAERHKQKWENSEHFTYWCRYGEPSKPSRTRLFSDNLKWGNLGLNAGLFLLKRRRTVSSSN</sequence>
<accession>A0A1Y1MW20</accession>
<dbReference type="OrthoDB" id="6357691at2759"/>
<reference evidence="1" key="1">
    <citation type="journal article" date="2016" name="Sci. Rep.">
        <title>Molecular characterization of firefly nuptial gifts: a multi-omics approach sheds light on postcopulatory sexual selection.</title>
        <authorList>
            <person name="Al-Wathiqui N."/>
            <person name="Fallon T.R."/>
            <person name="South A."/>
            <person name="Weng J.K."/>
            <person name="Lewis S.M."/>
        </authorList>
    </citation>
    <scope>NUCLEOTIDE SEQUENCE</scope>
</reference>
<dbReference type="Gene3D" id="3.90.1720.10">
    <property type="entry name" value="endopeptidase domain like (from Nostoc punctiforme)"/>
    <property type="match status" value="1"/>
</dbReference>